<evidence type="ECO:0000313" key="12">
    <source>
        <dbReference type="EMBL" id="TFL04418.1"/>
    </source>
</evidence>
<dbReference type="GO" id="GO:0043541">
    <property type="term" value="C:UDP-N-acetylglucosamine transferase complex"/>
    <property type="evidence" value="ECO:0007669"/>
    <property type="project" value="TreeGrafter"/>
</dbReference>
<evidence type="ECO:0000256" key="7">
    <source>
        <dbReference type="ARBA" id="ARBA00022824"/>
    </source>
</evidence>
<evidence type="ECO:0000256" key="11">
    <source>
        <dbReference type="RuleBase" id="RU362127"/>
    </source>
</evidence>
<organism evidence="12 13">
    <name type="scientific">Pterulicium gracile</name>
    <dbReference type="NCBI Taxonomy" id="1884261"/>
    <lineage>
        <taxon>Eukaryota</taxon>
        <taxon>Fungi</taxon>
        <taxon>Dikarya</taxon>
        <taxon>Basidiomycota</taxon>
        <taxon>Agaricomycotina</taxon>
        <taxon>Agaricomycetes</taxon>
        <taxon>Agaricomycetidae</taxon>
        <taxon>Agaricales</taxon>
        <taxon>Pleurotineae</taxon>
        <taxon>Pterulaceae</taxon>
        <taxon>Pterulicium</taxon>
    </lineage>
</organism>
<comment type="function">
    <text evidence="11">Involved in protein N-glycosylation. Essential for the second step of the dolichol-linked oligosaccharide pathway. Anchors the catalytic subunit ALG13 to the ER.</text>
</comment>
<keyword evidence="13" id="KW-1185">Reference proteome</keyword>
<evidence type="ECO:0000256" key="5">
    <source>
        <dbReference type="ARBA" id="ARBA00017467"/>
    </source>
</evidence>
<evidence type="ECO:0000256" key="10">
    <source>
        <dbReference type="ARBA" id="ARBA00032062"/>
    </source>
</evidence>
<evidence type="ECO:0000256" key="6">
    <source>
        <dbReference type="ARBA" id="ARBA00022692"/>
    </source>
</evidence>
<dbReference type="STRING" id="1884261.A0A5C3QSU4"/>
<proteinExistence type="inferred from homology"/>
<comment type="subcellular location">
    <subcellularLocation>
        <location evidence="1 11">Endoplasmic reticulum membrane</location>
        <topology evidence="1 11">Single-pass membrane protein</topology>
    </subcellularLocation>
    <subcellularLocation>
        <location evidence="2">Nucleus membrane</location>
        <topology evidence="2">Single-pass membrane protein</topology>
    </subcellularLocation>
</comment>
<keyword evidence="9" id="KW-0472">Membrane</keyword>
<comment type="similarity">
    <text evidence="3 11">Belongs to the ALG14 family.</text>
</comment>
<dbReference type="Gene3D" id="3.40.50.2000">
    <property type="entry name" value="Glycogen Phosphorylase B"/>
    <property type="match status" value="1"/>
</dbReference>
<accession>A0A5C3QSU4</accession>
<evidence type="ECO:0000256" key="8">
    <source>
        <dbReference type="ARBA" id="ARBA00022989"/>
    </source>
</evidence>
<dbReference type="GO" id="GO:0004577">
    <property type="term" value="F:N-acetylglucosaminyldiphosphodolichol N-acetylglucosaminyltransferase activity"/>
    <property type="evidence" value="ECO:0007669"/>
    <property type="project" value="TreeGrafter"/>
</dbReference>
<dbReference type="Pfam" id="PF08660">
    <property type="entry name" value="Alg14"/>
    <property type="match status" value="1"/>
</dbReference>
<evidence type="ECO:0000256" key="3">
    <source>
        <dbReference type="ARBA" id="ARBA00009731"/>
    </source>
</evidence>
<keyword evidence="7 11" id="KW-0256">Endoplasmic reticulum</keyword>
<dbReference type="GO" id="GO:0031965">
    <property type="term" value="C:nuclear membrane"/>
    <property type="evidence" value="ECO:0007669"/>
    <property type="project" value="UniProtKB-SubCell"/>
</dbReference>
<name>A0A5C3QSU4_9AGAR</name>
<dbReference type="OrthoDB" id="17098at2759"/>
<dbReference type="AlphaFoldDB" id="A0A5C3QSU4"/>
<evidence type="ECO:0000256" key="9">
    <source>
        <dbReference type="ARBA" id="ARBA00023136"/>
    </source>
</evidence>
<evidence type="ECO:0000256" key="1">
    <source>
        <dbReference type="ARBA" id="ARBA00004389"/>
    </source>
</evidence>
<evidence type="ECO:0000256" key="2">
    <source>
        <dbReference type="ARBA" id="ARBA00004590"/>
    </source>
</evidence>
<dbReference type="PANTHER" id="PTHR12154:SF4">
    <property type="entry name" value="UDP-N-ACETYLGLUCOSAMINE TRANSFERASE SUBUNIT ALG14 HOMOLOG"/>
    <property type="match status" value="1"/>
</dbReference>
<reference evidence="12 13" key="1">
    <citation type="journal article" date="2019" name="Nat. Ecol. Evol.">
        <title>Megaphylogeny resolves global patterns of mushroom evolution.</title>
        <authorList>
            <person name="Varga T."/>
            <person name="Krizsan K."/>
            <person name="Foldi C."/>
            <person name="Dima B."/>
            <person name="Sanchez-Garcia M."/>
            <person name="Sanchez-Ramirez S."/>
            <person name="Szollosi G.J."/>
            <person name="Szarkandi J.G."/>
            <person name="Papp V."/>
            <person name="Albert L."/>
            <person name="Andreopoulos W."/>
            <person name="Angelini C."/>
            <person name="Antonin V."/>
            <person name="Barry K.W."/>
            <person name="Bougher N.L."/>
            <person name="Buchanan P."/>
            <person name="Buyck B."/>
            <person name="Bense V."/>
            <person name="Catcheside P."/>
            <person name="Chovatia M."/>
            <person name="Cooper J."/>
            <person name="Damon W."/>
            <person name="Desjardin D."/>
            <person name="Finy P."/>
            <person name="Geml J."/>
            <person name="Haridas S."/>
            <person name="Hughes K."/>
            <person name="Justo A."/>
            <person name="Karasinski D."/>
            <person name="Kautmanova I."/>
            <person name="Kiss B."/>
            <person name="Kocsube S."/>
            <person name="Kotiranta H."/>
            <person name="LaButti K.M."/>
            <person name="Lechner B.E."/>
            <person name="Liimatainen K."/>
            <person name="Lipzen A."/>
            <person name="Lukacs Z."/>
            <person name="Mihaltcheva S."/>
            <person name="Morgado L.N."/>
            <person name="Niskanen T."/>
            <person name="Noordeloos M.E."/>
            <person name="Ohm R.A."/>
            <person name="Ortiz-Santana B."/>
            <person name="Ovrebo C."/>
            <person name="Racz N."/>
            <person name="Riley R."/>
            <person name="Savchenko A."/>
            <person name="Shiryaev A."/>
            <person name="Soop K."/>
            <person name="Spirin V."/>
            <person name="Szebenyi C."/>
            <person name="Tomsovsky M."/>
            <person name="Tulloss R.E."/>
            <person name="Uehling J."/>
            <person name="Grigoriev I.V."/>
            <person name="Vagvolgyi C."/>
            <person name="Papp T."/>
            <person name="Martin F.M."/>
            <person name="Miettinen O."/>
            <person name="Hibbett D.S."/>
            <person name="Nagy L.G."/>
        </authorList>
    </citation>
    <scope>NUCLEOTIDE SEQUENCE [LARGE SCALE GENOMIC DNA]</scope>
    <source>
        <strain evidence="12 13">CBS 309.79</strain>
    </source>
</reference>
<dbReference type="InterPro" id="IPR013969">
    <property type="entry name" value="Oligosacch_biosynth_Alg14"/>
</dbReference>
<evidence type="ECO:0000256" key="4">
    <source>
        <dbReference type="ARBA" id="ARBA00011335"/>
    </source>
</evidence>
<evidence type="ECO:0000313" key="13">
    <source>
        <dbReference type="Proteomes" id="UP000305067"/>
    </source>
</evidence>
<sequence>MLYLGVLGSSVALLLLLLFRLYSILPNPRRTRKNASSSTYRVMIFLGSGGHTTEMLSLVSSLDFDMYQPRSYFISDGDTLSAEKLRAMEAKVAQVRQGRKPAYEIVFIPRARRVLQPLSTTPFTALKSFLHCLRHTFHTADEPAFILMNGPGTCVMLCAAIYAQKLVCFWRQHTPELVYVESFARVTSLSLSGKLLWPFADTFVVQWKELADRLERRRWGGGVLVYRGWLV</sequence>
<protein>
    <recommendedName>
        <fullName evidence="5 11">UDP-N-acetylglucosamine transferase subunit ALG14</fullName>
    </recommendedName>
    <alternativeName>
        <fullName evidence="10 11">Asparagine-linked glycosylation protein 14</fullName>
    </alternativeName>
</protein>
<gene>
    <name evidence="11" type="primary">ALG14</name>
    <name evidence="12" type="ORF">BDV98DRAFT_501763</name>
</gene>
<dbReference type="EMBL" id="ML178818">
    <property type="protein sequence ID" value="TFL04418.1"/>
    <property type="molecule type" value="Genomic_DNA"/>
</dbReference>
<keyword evidence="8" id="KW-1133">Transmembrane helix</keyword>
<comment type="subunit">
    <text evidence="4 11">Heterodimer with ALG13 to form a functional enzyme.</text>
</comment>
<dbReference type="Proteomes" id="UP000305067">
    <property type="component" value="Unassembled WGS sequence"/>
</dbReference>
<dbReference type="GO" id="GO:0006488">
    <property type="term" value="P:dolichol-linked oligosaccharide biosynthetic process"/>
    <property type="evidence" value="ECO:0007669"/>
    <property type="project" value="InterPro"/>
</dbReference>
<dbReference type="PANTHER" id="PTHR12154">
    <property type="entry name" value="GLYCOSYL TRANSFERASE-RELATED"/>
    <property type="match status" value="1"/>
</dbReference>
<keyword evidence="6" id="KW-0812">Transmembrane</keyword>